<dbReference type="InterPro" id="IPR005650">
    <property type="entry name" value="BlaI_family"/>
</dbReference>
<dbReference type="Proteomes" id="UP000777784">
    <property type="component" value="Unassembled WGS sequence"/>
</dbReference>
<protein>
    <submittedName>
        <fullName evidence="6">BlaI/MecI/CopY family transcriptional regulator</fullName>
    </submittedName>
</protein>
<evidence type="ECO:0000313" key="7">
    <source>
        <dbReference type="Proteomes" id="UP000777784"/>
    </source>
</evidence>
<reference evidence="6" key="1">
    <citation type="submission" date="2021-05" db="EMBL/GenBank/DDBJ databases">
        <title>Energy efficiency and biological interactions define the core microbiome of deep oligotrophic groundwater.</title>
        <authorList>
            <person name="Mehrshad M."/>
            <person name="Lopez-Fernandez M."/>
            <person name="Bell E."/>
            <person name="Bernier-Latmani R."/>
            <person name="Bertilsson S."/>
            <person name="Dopson M."/>
        </authorList>
    </citation>
    <scope>NUCLEOTIDE SEQUENCE</scope>
    <source>
        <strain evidence="6">Modern_marine.mb.64</strain>
    </source>
</reference>
<keyword evidence="3" id="KW-0238">DNA-binding</keyword>
<dbReference type="EMBL" id="JAHJDP010000032">
    <property type="protein sequence ID" value="MBU2690488.1"/>
    <property type="molecule type" value="Genomic_DNA"/>
</dbReference>
<evidence type="ECO:0000256" key="4">
    <source>
        <dbReference type="ARBA" id="ARBA00023163"/>
    </source>
</evidence>
<dbReference type="Gene3D" id="1.10.4040.10">
    <property type="entry name" value="Penicillinase repressor domain"/>
    <property type="match status" value="1"/>
</dbReference>
<dbReference type="SUPFAM" id="SSF46785">
    <property type="entry name" value="Winged helix' DNA-binding domain"/>
    <property type="match status" value="1"/>
</dbReference>
<evidence type="ECO:0000256" key="1">
    <source>
        <dbReference type="ARBA" id="ARBA00011046"/>
    </source>
</evidence>
<evidence type="ECO:0000256" key="3">
    <source>
        <dbReference type="ARBA" id="ARBA00023125"/>
    </source>
</evidence>
<name>A0A948WC09_UNCEI</name>
<dbReference type="InterPro" id="IPR036390">
    <property type="entry name" value="WH_DNA-bd_sf"/>
</dbReference>
<dbReference type="AlphaFoldDB" id="A0A948WC09"/>
<proteinExistence type="inferred from homology"/>
<dbReference type="Pfam" id="PF03965">
    <property type="entry name" value="Penicillinase_R"/>
    <property type="match status" value="1"/>
</dbReference>
<organism evidence="6 7">
    <name type="scientific">Eiseniibacteriota bacterium</name>
    <dbReference type="NCBI Taxonomy" id="2212470"/>
    <lineage>
        <taxon>Bacteria</taxon>
        <taxon>Candidatus Eiseniibacteriota</taxon>
    </lineage>
</organism>
<keyword evidence="2" id="KW-0805">Transcription regulation</keyword>
<feature type="region of interest" description="Disordered" evidence="5">
    <location>
        <begin position="117"/>
        <end position="137"/>
    </location>
</feature>
<gene>
    <name evidence="6" type="ORF">KJ970_06130</name>
</gene>
<keyword evidence="4" id="KW-0804">Transcription</keyword>
<accession>A0A948WC09</accession>
<evidence type="ECO:0000313" key="6">
    <source>
        <dbReference type="EMBL" id="MBU2690488.1"/>
    </source>
</evidence>
<dbReference type="GO" id="GO:0003677">
    <property type="term" value="F:DNA binding"/>
    <property type="evidence" value="ECO:0007669"/>
    <property type="project" value="UniProtKB-KW"/>
</dbReference>
<comment type="similarity">
    <text evidence="1">Belongs to the BlaI transcriptional regulatory family.</text>
</comment>
<dbReference type="PIRSF" id="PIRSF019455">
    <property type="entry name" value="CopR_AtkY"/>
    <property type="match status" value="1"/>
</dbReference>
<evidence type="ECO:0000256" key="2">
    <source>
        <dbReference type="ARBA" id="ARBA00023015"/>
    </source>
</evidence>
<dbReference type="GO" id="GO:0045892">
    <property type="term" value="P:negative regulation of DNA-templated transcription"/>
    <property type="evidence" value="ECO:0007669"/>
    <property type="project" value="InterPro"/>
</dbReference>
<evidence type="ECO:0000256" key="5">
    <source>
        <dbReference type="SAM" id="MobiDB-lite"/>
    </source>
</evidence>
<comment type="caution">
    <text evidence="6">The sequence shown here is derived from an EMBL/GenBank/DDBJ whole genome shotgun (WGS) entry which is preliminary data.</text>
</comment>
<dbReference type="Gene3D" id="1.10.10.10">
    <property type="entry name" value="Winged helix-like DNA-binding domain superfamily/Winged helix DNA-binding domain"/>
    <property type="match status" value="1"/>
</dbReference>
<dbReference type="InterPro" id="IPR036388">
    <property type="entry name" value="WH-like_DNA-bd_sf"/>
</dbReference>
<sequence length="137" mass="15563">MKALPDLSRFELQCLRKLWSCKEGTVRDIYKALEDPPSYSTVRKIVERLEEKGAVERVRMEGKAWLYRSTVSAPAMIRKEIRRFLDVAFDGAALPLMSHLADMKEVSLKDLREIEKRVASHRSGQRSSEGGQPGSGK</sequence>